<proteinExistence type="predicted"/>
<evidence type="ECO:0008006" key="4">
    <source>
        <dbReference type="Google" id="ProtNLM"/>
    </source>
</evidence>
<dbReference type="PROSITE" id="PS00316">
    <property type="entry name" value="THAUMATIN_1"/>
    <property type="match status" value="1"/>
</dbReference>
<feature type="disulfide bond" evidence="1">
    <location>
        <begin position="65"/>
        <end position="72"/>
    </location>
</feature>
<dbReference type="EMBL" id="JAVXUP010000040">
    <property type="protein sequence ID" value="KAK3041160.1"/>
    <property type="molecule type" value="Genomic_DNA"/>
</dbReference>
<sequence>MGSSVGDEFEKVGHGTSPLTTPIFMLEPGESASLLIPPSWSGQLWARTLRPYDLTGRFNCLTGDCGTGSAECSSVQTVPPVTLAMFNMSGDGDGDWTSTA</sequence>
<keyword evidence="1" id="KW-1015">Disulfide bond</keyword>
<dbReference type="PROSITE" id="PS51367">
    <property type="entry name" value="THAUMATIN_2"/>
    <property type="match status" value="1"/>
</dbReference>
<dbReference type="InterPro" id="IPR037176">
    <property type="entry name" value="Osmotin/thaumatin-like_sf"/>
</dbReference>
<organism evidence="2 3">
    <name type="scientific">Escallonia herrerae</name>
    <dbReference type="NCBI Taxonomy" id="1293975"/>
    <lineage>
        <taxon>Eukaryota</taxon>
        <taxon>Viridiplantae</taxon>
        <taxon>Streptophyta</taxon>
        <taxon>Embryophyta</taxon>
        <taxon>Tracheophyta</taxon>
        <taxon>Spermatophyta</taxon>
        <taxon>Magnoliopsida</taxon>
        <taxon>eudicotyledons</taxon>
        <taxon>Gunneridae</taxon>
        <taxon>Pentapetalae</taxon>
        <taxon>asterids</taxon>
        <taxon>campanulids</taxon>
        <taxon>Escalloniales</taxon>
        <taxon>Escalloniaceae</taxon>
        <taxon>Escallonia</taxon>
    </lineage>
</organism>
<dbReference type="PANTHER" id="PTHR31048">
    <property type="entry name" value="OS03G0233200 PROTEIN"/>
    <property type="match status" value="1"/>
</dbReference>
<evidence type="ECO:0000313" key="3">
    <source>
        <dbReference type="Proteomes" id="UP001188597"/>
    </source>
</evidence>
<dbReference type="SUPFAM" id="SSF49870">
    <property type="entry name" value="Osmotin, thaumatin-like protein"/>
    <property type="match status" value="1"/>
</dbReference>
<evidence type="ECO:0000313" key="2">
    <source>
        <dbReference type="EMBL" id="KAK3041160.1"/>
    </source>
</evidence>
<accession>A0AA89BG85</accession>
<dbReference type="Gene3D" id="2.60.110.10">
    <property type="entry name" value="Thaumatin"/>
    <property type="match status" value="1"/>
</dbReference>
<reference evidence="2" key="1">
    <citation type="submission" date="2022-12" db="EMBL/GenBank/DDBJ databases">
        <title>Draft genome assemblies for two species of Escallonia (Escalloniales).</title>
        <authorList>
            <person name="Chanderbali A."/>
            <person name="Dervinis C."/>
            <person name="Anghel I."/>
            <person name="Soltis D."/>
            <person name="Soltis P."/>
            <person name="Zapata F."/>
        </authorList>
    </citation>
    <scope>NUCLEOTIDE SEQUENCE</scope>
    <source>
        <strain evidence="2">UCBG64.0493</strain>
        <tissue evidence="2">Leaf</tissue>
    </source>
</reference>
<keyword evidence="3" id="KW-1185">Reference proteome</keyword>
<dbReference type="AlphaFoldDB" id="A0AA89BG85"/>
<dbReference type="PIRSF" id="PIRSF002703">
    <property type="entry name" value="Thaumatin"/>
    <property type="match status" value="1"/>
</dbReference>
<dbReference type="InterPro" id="IPR001938">
    <property type="entry name" value="Thaumatin"/>
</dbReference>
<protein>
    <recommendedName>
        <fullName evidence="4">Thaumatin-like protein</fullName>
    </recommendedName>
</protein>
<dbReference type="SMART" id="SM00205">
    <property type="entry name" value="THN"/>
    <property type="match status" value="1"/>
</dbReference>
<dbReference type="InterPro" id="IPR017949">
    <property type="entry name" value="Thaumatin_CS"/>
</dbReference>
<evidence type="ECO:0000256" key="1">
    <source>
        <dbReference type="PIRSR" id="PIRSR002703-1"/>
    </source>
</evidence>
<dbReference type="Pfam" id="PF00314">
    <property type="entry name" value="Thaumatin"/>
    <property type="match status" value="1"/>
</dbReference>
<comment type="caution">
    <text evidence="2">The sequence shown here is derived from an EMBL/GenBank/DDBJ whole genome shotgun (WGS) entry which is preliminary data.</text>
</comment>
<name>A0AA89BG85_9ASTE</name>
<dbReference type="Proteomes" id="UP001188597">
    <property type="component" value="Unassembled WGS sequence"/>
</dbReference>
<gene>
    <name evidence="2" type="ORF">RJ639_028639</name>
</gene>